<evidence type="ECO:0000256" key="2">
    <source>
        <dbReference type="ARBA" id="ARBA00004389"/>
    </source>
</evidence>
<accession>A0A0S3SSK3</accession>
<evidence type="ECO:0000256" key="4">
    <source>
        <dbReference type="ARBA" id="ARBA00022692"/>
    </source>
</evidence>
<sequence>MTRPEDAKPNSHFYQSRAVLNKARDLATKKDINALDEVSHTEVEKFMALWNSDKAFRNDYEKRILASLDMR</sequence>
<keyword evidence="7" id="KW-0175">Coiled coil</keyword>
<dbReference type="AlphaFoldDB" id="A0A0S3SSK3"/>
<protein>
    <submittedName>
        <fullName evidence="10">Uncharacterized protein</fullName>
    </submittedName>
</protein>
<evidence type="ECO:0000256" key="7">
    <source>
        <dbReference type="ARBA" id="ARBA00023054"/>
    </source>
</evidence>
<keyword evidence="4" id="KW-0812">Transmembrane</keyword>
<keyword evidence="11" id="KW-1185">Reference proteome</keyword>
<reference evidence="10 11" key="1">
    <citation type="journal article" date="2015" name="Sci. Rep.">
        <title>The power of single molecule real-time sequencing technology in the de novo assembly of a eukaryotic genome.</title>
        <authorList>
            <person name="Sakai H."/>
            <person name="Naito K."/>
            <person name="Ogiso-Tanaka E."/>
            <person name="Takahashi Y."/>
            <person name="Iseki K."/>
            <person name="Muto C."/>
            <person name="Satou K."/>
            <person name="Teruya K."/>
            <person name="Shiroma A."/>
            <person name="Shimoji M."/>
            <person name="Hirano T."/>
            <person name="Itoh T."/>
            <person name="Kaga A."/>
            <person name="Tomooka N."/>
        </authorList>
    </citation>
    <scope>NUCLEOTIDE SEQUENCE [LARGE SCALE GENOMIC DNA]</scope>
    <source>
        <strain evidence="11">cv. Shumari</strain>
    </source>
</reference>
<dbReference type="InterPro" id="IPR055282">
    <property type="entry name" value="PPI1-4"/>
</dbReference>
<dbReference type="GO" id="GO:0005789">
    <property type="term" value="C:endoplasmic reticulum membrane"/>
    <property type="evidence" value="ECO:0007669"/>
    <property type="project" value="UniProtKB-SubCell"/>
</dbReference>
<dbReference type="GO" id="GO:0005886">
    <property type="term" value="C:plasma membrane"/>
    <property type="evidence" value="ECO:0007669"/>
    <property type="project" value="UniProtKB-SubCell"/>
</dbReference>
<keyword evidence="3" id="KW-1003">Cell membrane</keyword>
<dbReference type="EMBL" id="AP015041">
    <property type="protein sequence ID" value="BAT95855.1"/>
    <property type="molecule type" value="Genomic_DNA"/>
</dbReference>
<organism evidence="10 11">
    <name type="scientific">Vigna angularis var. angularis</name>
    <dbReference type="NCBI Taxonomy" id="157739"/>
    <lineage>
        <taxon>Eukaryota</taxon>
        <taxon>Viridiplantae</taxon>
        <taxon>Streptophyta</taxon>
        <taxon>Embryophyta</taxon>
        <taxon>Tracheophyta</taxon>
        <taxon>Spermatophyta</taxon>
        <taxon>Magnoliopsida</taxon>
        <taxon>eudicotyledons</taxon>
        <taxon>Gunneridae</taxon>
        <taxon>Pentapetalae</taxon>
        <taxon>rosids</taxon>
        <taxon>fabids</taxon>
        <taxon>Fabales</taxon>
        <taxon>Fabaceae</taxon>
        <taxon>Papilionoideae</taxon>
        <taxon>50 kb inversion clade</taxon>
        <taxon>NPAAA clade</taxon>
        <taxon>indigoferoid/millettioid clade</taxon>
        <taxon>Phaseoleae</taxon>
        <taxon>Vigna</taxon>
    </lineage>
</organism>
<evidence type="ECO:0000256" key="9">
    <source>
        <dbReference type="ARBA" id="ARBA00038080"/>
    </source>
</evidence>
<evidence type="ECO:0000313" key="11">
    <source>
        <dbReference type="Proteomes" id="UP000291084"/>
    </source>
</evidence>
<evidence type="ECO:0000256" key="3">
    <source>
        <dbReference type="ARBA" id="ARBA00022475"/>
    </source>
</evidence>
<comment type="subcellular location">
    <subcellularLocation>
        <location evidence="1">Cell membrane</location>
        <topology evidence="1">Single-pass membrane protein</topology>
    </subcellularLocation>
    <subcellularLocation>
        <location evidence="2">Endoplasmic reticulum membrane</location>
        <topology evidence="2">Single-pass membrane protein</topology>
    </subcellularLocation>
</comment>
<evidence type="ECO:0000256" key="1">
    <source>
        <dbReference type="ARBA" id="ARBA00004162"/>
    </source>
</evidence>
<evidence type="ECO:0000256" key="6">
    <source>
        <dbReference type="ARBA" id="ARBA00022989"/>
    </source>
</evidence>
<gene>
    <name evidence="10" type="primary">Vigan.08G267300</name>
    <name evidence="10" type="ORF">VIGAN_08267300</name>
</gene>
<dbReference type="PANTHER" id="PTHR32219:SF2">
    <property type="entry name" value="PROTON PUMP-INTERACTOR 1"/>
    <property type="match status" value="1"/>
</dbReference>
<keyword evidence="5" id="KW-0256">Endoplasmic reticulum</keyword>
<evidence type="ECO:0000256" key="5">
    <source>
        <dbReference type="ARBA" id="ARBA00022824"/>
    </source>
</evidence>
<dbReference type="PANTHER" id="PTHR32219">
    <property type="entry name" value="RNA-BINDING PROTEIN YLMH-RELATED"/>
    <property type="match status" value="1"/>
</dbReference>
<proteinExistence type="inferred from homology"/>
<name>A0A0S3SSK3_PHAAN</name>
<keyword evidence="6" id="KW-1133">Transmembrane helix</keyword>
<comment type="similarity">
    <text evidence="9">Belongs to the plant Proton pump-interactor protein family.</text>
</comment>
<keyword evidence="8" id="KW-0472">Membrane</keyword>
<dbReference type="OrthoDB" id="656882at2759"/>
<evidence type="ECO:0000256" key="8">
    <source>
        <dbReference type="ARBA" id="ARBA00023136"/>
    </source>
</evidence>
<evidence type="ECO:0000313" key="10">
    <source>
        <dbReference type="EMBL" id="BAT95855.1"/>
    </source>
</evidence>
<dbReference type="Proteomes" id="UP000291084">
    <property type="component" value="Chromosome 8"/>
</dbReference>